<dbReference type="AlphaFoldDB" id="A0A846MZJ0"/>
<proteinExistence type="predicted"/>
<evidence type="ECO:0000313" key="3">
    <source>
        <dbReference type="Proteomes" id="UP000570514"/>
    </source>
</evidence>
<gene>
    <name evidence="2" type="ORF">FHS83_002356</name>
</gene>
<feature type="region of interest" description="Disordered" evidence="1">
    <location>
        <begin position="41"/>
        <end position="61"/>
    </location>
</feature>
<reference evidence="2 3" key="1">
    <citation type="submission" date="2020-03" db="EMBL/GenBank/DDBJ databases">
        <title>Genomic Encyclopedia of Type Strains, Phase IV (KMG-IV): sequencing the most valuable type-strain genomes for metagenomic binning, comparative biology and taxonomic classification.</title>
        <authorList>
            <person name="Goeker M."/>
        </authorList>
    </citation>
    <scope>NUCLEOTIDE SEQUENCE [LARGE SCALE GENOMIC DNA]</scope>
    <source>
        <strain evidence="2 3">DSM 19867</strain>
    </source>
</reference>
<dbReference type="RefSeq" id="WP_167083160.1">
    <property type="nucleotide sequence ID" value="NZ_BAAADC010000001.1"/>
</dbReference>
<evidence type="ECO:0000313" key="2">
    <source>
        <dbReference type="EMBL" id="NIK89038.1"/>
    </source>
</evidence>
<dbReference type="EMBL" id="JAASRM010000001">
    <property type="protein sequence ID" value="NIK89038.1"/>
    <property type="molecule type" value="Genomic_DNA"/>
</dbReference>
<accession>A0A846MZJ0</accession>
<comment type="caution">
    <text evidence="2">The sequence shown here is derived from an EMBL/GenBank/DDBJ whole genome shotgun (WGS) entry which is preliminary data.</text>
</comment>
<keyword evidence="3" id="KW-1185">Reference proteome</keyword>
<evidence type="ECO:0000256" key="1">
    <source>
        <dbReference type="SAM" id="MobiDB-lite"/>
    </source>
</evidence>
<sequence>MSMNLKQLFGSALLTVAVLGGAVTYLESTLNAPRAQVAYDTTSQSQVDRHGEGIVTEGPAS</sequence>
<protein>
    <submittedName>
        <fullName evidence="2">Uncharacterized protein</fullName>
    </submittedName>
</protein>
<dbReference type="Proteomes" id="UP000570514">
    <property type="component" value="Unassembled WGS sequence"/>
</dbReference>
<organism evidence="2 3">
    <name type="scientific">Rhizomicrobium palustre</name>
    <dbReference type="NCBI Taxonomy" id="189966"/>
    <lineage>
        <taxon>Bacteria</taxon>
        <taxon>Pseudomonadati</taxon>
        <taxon>Pseudomonadota</taxon>
        <taxon>Alphaproteobacteria</taxon>
        <taxon>Micropepsales</taxon>
        <taxon>Micropepsaceae</taxon>
        <taxon>Rhizomicrobium</taxon>
    </lineage>
</organism>
<name>A0A846MZJ0_9PROT</name>